<feature type="domain" description="Mechanosensitive ion channel transmembrane helices 2/3" evidence="10">
    <location>
        <begin position="125"/>
        <end position="165"/>
    </location>
</feature>
<dbReference type="Gene3D" id="2.30.30.60">
    <property type="match status" value="1"/>
</dbReference>
<dbReference type="Gene3D" id="1.10.287.1260">
    <property type="match status" value="1"/>
</dbReference>
<dbReference type="Pfam" id="PF21088">
    <property type="entry name" value="MS_channel_1st"/>
    <property type="match status" value="1"/>
</dbReference>
<feature type="transmembrane region" description="Helical" evidence="7">
    <location>
        <begin position="54"/>
        <end position="75"/>
    </location>
</feature>
<dbReference type="SUPFAM" id="SSF50182">
    <property type="entry name" value="Sm-like ribonucleoproteins"/>
    <property type="match status" value="1"/>
</dbReference>
<evidence type="ECO:0000256" key="6">
    <source>
        <dbReference type="ARBA" id="ARBA00023136"/>
    </source>
</evidence>
<dbReference type="EMBL" id="BAAATZ010000037">
    <property type="protein sequence ID" value="GAA2738090.1"/>
    <property type="molecule type" value="Genomic_DNA"/>
</dbReference>
<feature type="transmembrane region" description="Helical" evidence="7">
    <location>
        <begin position="120"/>
        <end position="140"/>
    </location>
</feature>
<dbReference type="InterPro" id="IPR049142">
    <property type="entry name" value="MS_channel_1st"/>
</dbReference>
<accession>A0ABP6HCB3</accession>
<dbReference type="InterPro" id="IPR049278">
    <property type="entry name" value="MS_channel_C"/>
</dbReference>
<dbReference type="SUPFAM" id="SSF82861">
    <property type="entry name" value="Mechanosensitive channel protein MscS (YggB), transmembrane region"/>
    <property type="match status" value="1"/>
</dbReference>
<keyword evidence="6 7" id="KW-0472">Membrane</keyword>
<keyword evidence="5 7" id="KW-1133">Transmembrane helix</keyword>
<evidence type="ECO:0000259" key="8">
    <source>
        <dbReference type="Pfam" id="PF00924"/>
    </source>
</evidence>
<comment type="subcellular location">
    <subcellularLocation>
        <location evidence="1">Cell membrane</location>
        <topology evidence="1">Multi-pass membrane protein</topology>
    </subcellularLocation>
</comment>
<proteinExistence type="inferred from homology"/>
<dbReference type="Pfam" id="PF21082">
    <property type="entry name" value="MS_channel_3rd"/>
    <property type="match status" value="1"/>
</dbReference>
<comment type="similarity">
    <text evidence="2">Belongs to the MscS (TC 1.A.23) family.</text>
</comment>
<evidence type="ECO:0000256" key="3">
    <source>
        <dbReference type="ARBA" id="ARBA00022475"/>
    </source>
</evidence>
<dbReference type="PANTHER" id="PTHR30460:SF0">
    <property type="entry name" value="MODERATE CONDUCTANCE MECHANOSENSITIVE CHANNEL YBIO"/>
    <property type="match status" value="1"/>
</dbReference>
<name>A0ABP6HCB3_9ACTN</name>
<evidence type="ECO:0000256" key="5">
    <source>
        <dbReference type="ARBA" id="ARBA00022989"/>
    </source>
</evidence>
<dbReference type="InterPro" id="IPR045276">
    <property type="entry name" value="YbiO_bact"/>
</dbReference>
<evidence type="ECO:0000313" key="11">
    <source>
        <dbReference type="EMBL" id="GAA2738090.1"/>
    </source>
</evidence>
<reference evidence="12" key="1">
    <citation type="journal article" date="2019" name="Int. J. Syst. Evol. Microbiol.">
        <title>The Global Catalogue of Microorganisms (GCM) 10K type strain sequencing project: providing services to taxonomists for standard genome sequencing and annotation.</title>
        <authorList>
            <consortium name="The Broad Institute Genomics Platform"/>
            <consortium name="The Broad Institute Genome Sequencing Center for Infectious Disease"/>
            <person name="Wu L."/>
            <person name="Ma J."/>
        </authorList>
    </citation>
    <scope>NUCLEOTIDE SEQUENCE [LARGE SCALE GENOMIC DNA]</scope>
    <source>
        <strain evidence="12">JCM 8201</strain>
    </source>
</reference>
<dbReference type="RefSeq" id="WP_344457684.1">
    <property type="nucleotide sequence ID" value="NZ_BAAATZ010000037.1"/>
</dbReference>
<dbReference type="InterPro" id="IPR006685">
    <property type="entry name" value="MscS_channel_2nd"/>
</dbReference>
<evidence type="ECO:0000259" key="10">
    <source>
        <dbReference type="Pfam" id="PF21088"/>
    </source>
</evidence>
<evidence type="ECO:0000256" key="2">
    <source>
        <dbReference type="ARBA" id="ARBA00008017"/>
    </source>
</evidence>
<organism evidence="11 12">
    <name type="scientific">Actinocorallia aurantiaca</name>
    <dbReference type="NCBI Taxonomy" id="46204"/>
    <lineage>
        <taxon>Bacteria</taxon>
        <taxon>Bacillati</taxon>
        <taxon>Actinomycetota</taxon>
        <taxon>Actinomycetes</taxon>
        <taxon>Streptosporangiales</taxon>
        <taxon>Thermomonosporaceae</taxon>
        <taxon>Actinocorallia</taxon>
    </lineage>
</organism>
<dbReference type="InterPro" id="IPR010920">
    <property type="entry name" value="LSM_dom_sf"/>
</dbReference>
<keyword evidence="3" id="KW-1003">Cell membrane</keyword>
<feature type="domain" description="Mechanosensitive ion channel MscS" evidence="8">
    <location>
        <begin position="166"/>
        <end position="224"/>
    </location>
</feature>
<comment type="caution">
    <text evidence="11">The sequence shown here is derived from an EMBL/GenBank/DDBJ whole genome shotgun (WGS) entry which is preliminary data.</text>
</comment>
<evidence type="ECO:0000259" key="9">
    <source>
        <dbReference type="Pfam" id="PF21082"/>
    </source>
</evidence>
<evidence type="ECO:0000313" key="12">
    <source>
        <dbReference type="Proteomes" id="UP001501842"/>
    </source>
</evidence>
<evidence type="ECO:0000256" key="1">
    <source>
        <dbReference type="ARBA" id="ARBA00004651"/>
    </source>
</evidence>
<dbReference type="InterPro" id="IPR011066">
    <property type="entry name" value="MscS_channel_C_sf"/>
</dbReference>
<protein>
    <submittedName>
        <fullName evidence="11">Mechanosensitive ion channel family protein</fullName>
    </submittedName>
</protein>
<keyword evidence="12" id="KW-1185">Reference proteome</keyword>
<dbReference type="InterPro" id="IPR011014">
    <property type="entry name" value="MscS_channel_TM-2"/>
</dbReference>
<dbReference type="InterPro" id="IPR023408">
    <property type="entry name" value="MscS_beta-dom_sf"/>
</dbReference>
<evidence type="ECO:0000256" key="7">
    <source>
        <dbReference type="SAM" id="Phobius"/>
    </source>
</evidence>
<dbReference type="PANTHER" id="PTHR30460">
    <property type="entry name" value="MODERATE CONDUCTANCE MECHANOSENSITIVE CHANNEL YBIO"/>
    <property type="match status" value="1"/>
</dbReference>
<dbReference type="Gene3D" id="3.30.70.100">
    <property type="match status" value="1"/>
</dbReference>
<dbReference type="Pfam" id="PF00924">
    <property type="entry name" value="MS_channel_2nd"/>
    <property type="match status" value="1"/>
</dbReference>
<evidence type="ECO:0000256" key="4">
    <source>
        <dbReference type="ARBA" id="ARBA00022692"/>
    </source>
</evidence>
<sequence>MPPADPGRVLLFSIGEPIPKDICDAKPSVACRSAWNLSRSEDFTRFFHNWLDGLVTALMWAVMAFLLAMVVRYYLHRLITRVTNRIALGTVPGRTRAKPQTTAAALVNERRRQRMETLSSVLRSIASVVIYGVALFTVLGEIGLNLTPILTGATVVGAAVAFGAQNTIKDLLAGLFMLLEDQYGVGDVVDTGSAKGTVEAVSLRITRLRDVNGVVWYVRNGEINRLGNESQNWGRALLDVPIAPDQNVDDIRKLLQETADALVADPDWEELILEEPSVWGVQALTNDAVVVRVTIKTAPNQQHKVTRELRARVKRAFDEAGVSLGSLA</sequence>
<dbReference type="Proteomes" id="UP001501842">
    <property type="component" value="Unassembled WGS sequence"/>
</dbReference>
<feature type="domain" description="Mechanosensitive ion channel MscS C-terminal" evidence="9">
    <location>
        <begin position="238"/>
        <end position="323"/>
    </location>
</feature>
<gene>
    <name evidence="11" type="ORF">GCM10010439_70740</name>
</gene>
<dbReference type="SUPFAM" id="SSF82689">
    <property type="entry name" value="Mechanosensitive channel protein MscS (YggB), C-terminal domain"/>
    <property type="match status" value="1"/>
</dbReference>
<keyword evidence="4 7" id="KW-0812">Transmembrane</keyword>